<dbReference type="InterPro" id="IPR000917">
    <property type="entry name" value="Sulfatase_N"/>
</dbReference>
<accession>A0A6J4QHD0</accession>
<evidence type="ECO:0000256" key="2">
    <source>
        <dbReference type="ARBA" id="ARBA00022729"/>
    </source>
</evidence>
<dbReference type="GO" id="GO:0008449">
    <property type="term" value="F:N-acetylglucosamine-6-sulfatase activity"/>
    <property type="evidence" value="ECO:0007669"/>
    <property type="project" value="InterPro"/>
</dbReference>
<organism evidence="8">
    <name type="scientific">uncultured Rubrobacteraceae bacterium</name>
    <dbReference type="NCBI Taxonomy" id="349277"/>
    <lineage>
        <taxon>Bacteria</taxon>
        <taxon>Bacillati</taxon>
        <taxon>Actinomycetota</taxon>
        <taxon>Rubrobacteria</taxon>
        <taxon>Rubrobacterales</taxon>
        <taxon>Rubrobacteraceae</taxon>
        <taxon>environmental samples</taxon>
    </lineage>
</organism>
<comment type="similarity">
    <text evidence="1">Belongs to the sulfatase family.</text>
</comment>
<feature type="domain" description="Sulfatase N-terminal" evidence="7">
    <location>
        <begin position="39"/>
        <end position="374"/>
    </location>
</feature>
<dbReference type="EMBL" id="CADCVA010000344">
    <property type="protein sequence ID" value="CAA9439957.1"/>
    <property type="molecule type" value="Genomic_DNA"/>
</dbReference>
<evidence type="ECO:0000256" key="1">
    <source>
        <dbReference type="ARBA" id="ARBA00008779"/>
    </source>
</evidence>
<gene>
    <name evidence="8" type="ORF">AVDCRST_MAG82-2786</name>
</gene>
<dbReference type="SUPFAM" id="SSF53649">
    <property type="entry name" value="Alkaline phosphatase-like"/>
    <property type="match status" value="1"/>
</dbReference>
<dbReference type="Gene3D" id="3.40.720.10">
    <property type="entry name" value="Alkaline Phosphatase, subunit A"/>
    <property type="match status" value="1"/>
</dbReference>
<dbReference type="PANTHER" id="PTHR43108">
    <property type="entry name" value="N-ACETYLGLUCOSAMINE-6-SULFATASE FAMILY MEMBER"/>
    <property type="match status" value="1"/>
</dbReference>
<dbReference type="CDD" id="cd16147">
    <property type="entry name" value="G6S"/>
    <property type="match status" value="1"/>
</dbReference>
<sequence length="493" mass="54795">MKRAFRHATLSALLALVAVLGMTASQPESGLAQMEDPRPNILFILADDLRASDLRYMPNTRNLLADQGAKFTKAWVTRSLCCPSRATTFRGQYAHNHHVWVNVPPSGGFWKFHDSGLENSTVATWLHDAGYETVLIGKYLNRYGLNRNGGYAPTTYVPPGWDEWHAWQGDYNSDTSYDINNNGNIDTYLRSDVHDTDLHADTAENFIRSTAGGAPFFMHLSPNAPHTPSYFAPEHAGLFTGTALPRPSSFNEADVSDKPAWVRSKPLLTSAKISAMTNSYRKRLRALQSVDEMVLSLVRTLQETGELSNTFIVFTSDNGIYLGEHRLEAKAAAYNAAPRIPLLIRGPGVPYGVSRSQMALNNDFAPTFASWAGVPPPDFVDGRSLEPLLTSSPPTSWRSAFLVEHRRSPQEYAYVREIPNYSAIRTSRYNYVEYETGERELYDLDADPFELANIYNSASRTLISNLHARLLALKSCAKADTSAMSCKTAEDGH</sequence>
<reference evidence="8" key="1">
    <citation type="submission" date="2020-02" db="EMBL/GenBank/DDBJ databases">
        <authorList>
            <person name="Meier V. D."/>
        </authorList>
    </citation>
    <scope>NUCLEOTIDE SEQUENCE</scope>
    <source>
        <strain evidence="8">AVDCRST_MAG82</strain>
    </source>
</reference>
<evidence type="ECO:0000259" key="7">
    <source>
        <dbReference type="Pfam" id="PF00884"/>
    </source>
</evidence>
<evidence type="ECO:0000256" key="4">
    <source>
        <dbReference type="ARBA" id="ARBA00023180"/>
    </source>
</evidence>
<name>A0A6J4QHD0_9ACTN</name>
<dbReference type="PANTHER" id="PTHR43108:SF8">
    <property type="entry name" value="SD21168P"/>
    <property type="match status" value="1"/>
</dbReference>
<feature type="modified residue" description="3-oxoalanine (Cys)" evidence="5">
    <location>
        <position position="81"/>
    </location>
</feature>
<dbReference type="PIRSF" id="PIRSF036666">
    <property type="entry name" value="G6S"/>
    <property type="match status" value="1"/>
</dbReference>
<proteinExistence type="inferred from homology"/>
<dbReference type="AlphaFoldDB" id="A0A6J4QHD0"/>
<evidence type="ECO:0000313" key="8">
    <source>
        <dbReference type="EMBL" id="CAA9439957.1"/>
    </source>
</evidence>
<feature type="signal peptide" evidence="6">
    <location>
        <begin position="1"/>
        <end position="24"/>
    </location>
</feature>
<feature type="chain" id="PRO_5039627955" evidence="6">
    <location>
        <begin position="25"/>
        <end position="493"/>
    </location>
</feature>
<dbReference type="Pfam" id="PF00884">
    <property type="entry name" value="Sulfatase"/>
    <property type="match status" value="1"/>
</dbReference>
<keyword evidence="3" id="KW-0378">Hydrolase</keyword>
<evidence type="ECO:0000256" key="5">
    <source>
        <dbReference type="PIRSR" id="PIRSR036666-50"/>
    </source>
</evidence>
<keyword evidence="2 6" id="KW-0732">Signal</keyword>
<dbReference type="PROSITE" id="PS00149">
    <property type="entry name" value="SULFATASE_2"/>
    <property type="match status" value="1"/>
</dbReference>
<comment type="PTM">
    <text evidence="5">The conversion to 3-oxoalanine (also known as C-formylglycine, FGly), of a serine or cysteine residue in prokaryotes and of a cysteine residue in eukaryotes, is critical for catalytic activity.</text>
</comment>
<dbReference type="InterPro" id="IPR012251">
    <property type="entry name" value="GlcNAc_6-SO4ase"/>
</dbReference>
<keyword evidence="4" id="KW-0325">Glycoprotein</keyword>
<protein>
    <submittedName>
        <fullName evidence="8">Sulfatase</fullName>
    </submittedName>
</protein>
<dbReference type="GO" id="GO:0030203">
    <property type="term" value="P:glycosaminoglycan metabolic process"/>
    <property type="evidence" value="ECO:0007669"/>
    <property type="project" value="InterPro"/>
</dbReference>
<dbReference type="InterPro" id="IPR017850">
    <property type="entry name" value="Alkaline_phosphatase_core_sf"/>
</dbReference>
<dbReference type="InterPro" id="IPR024607">
    <property type="entry name" value="Sulfatase_CS"/>
</dbReference>
<evidence type="ECO:0000256" key="6">
    <source>
        <dbReference type="SAM" id="SignalP"/>
    </source>
</evidence>
<evidence type="ECO:0000256" key="3">
    <source>
        <dbReference type="ARBA" id="ARBA00022801"/>
    </source>
</evidence>